<sequence>MWTSRACTCLSSRSGELVAGGNYGRQHWEDRFSSVERGGAERMELVVVRAKVAVGENGWSARLLTEAGGGASKLACLKFAGTLDKVDSRSSGKVTGLGTQKGRVVIIAGPTAVGKSRVAIDLAKQLGGEIISADSIQVYQGLNVGSAKTPLHEREGIPHHLVDIVPPTEEYSASQFCKDARDATKLVLDRGRVPIVVGGTCSYLRWYMNGKTGASYPSSQQVNAAIEGKIRRLVSHSRGWEFAVHMLAQAGDPDTAYNLARNDWHRFGQALQAILVSGQSRGVFPSPHNYKLDHTDGSEWDCNYDFQCYFLYQQRAELYRWIDLRCEHMLVDPRGLLQEAAWLLDIGVMPDTSSASRGIGYQEAMEFLVDCRRTGGNTTEERFLAFLSGFQHISRSLVKKQLKWFRSDQHSDVKQFHWIDASQPTDQILEALRKEYWRRPGYPSELKGSDAMKEASYKEGKTLKHYKAKNRIFTDSTVISPVLRWVKQTQGGRSLSSRNLVRF</sequence>
<dbReference type="InterPro" id="IPR018022">
    <property type="entry name" value="IPT"/>
</dbReference>
<dbReference type="PaxDb" id="3218-PP1S280_8V6.1"/>
<dbReference type="Proteomes" id="UP000006727">
    <property type="component" value="Chromosome 27"/>
</dbReference>
<dbReference type="Gene3D" id="3.40.50.300">
    <property type="entry name" value="P-loop containing nucleotide triphosphate hydrolases"/>
    <property type="match status" value="1"/>
</dbReference>
<evidence type="ECO:0000256" key="3">
    <source>
        <dbReference type="ARBA" id="ARBA00012665"/>
    </source>
</evidence>
<evidence type="ECO:0000256" key="1">
    <source>
        <dbReference type="ARBA" id="ARBA00001946"/>
    </source>
</evidence>
<accession>A0A2K1IA29</accession>
<dbReference type="GO" id="GO:0009691">
    <property type="term" value="P:cytokinin biosynthetic process"/>
    <property type="evidence" value="ECO:0000318"/>
    <property type="project" value="GO_Central"/>
</dbReference>
<dbReference type="EnsemblPlants" id="Pp3c27_70V3.1">
    <property type="protein sequence ID" value="Pp3c27_70V3.1"/>
    <property type="gene ID" value="Pp3c27_70"/>
</dbReference>
<dbReference type="GO" id="GO:0006400">
    <property type="term" value="P:tRNA modification"/>
    <property type="evidence" value="ECO:0000318"/>
    <property type="project" value="GO_Central"/>
</dbReference>
<evidence type="ECO:0000256" key="2">
    <source>
        <dbReference type="ARBA" id="ARBA00005842"/>
    </source>
</evidence>
<comment type="cofactor">
    <cofactor evidence="1">
        <name>Mg(2+)</name>
        <dbReference type="ChEBI" id="CHEBI:18420"/>
    </cofactor>
</comment>
<evidence type="ECO:0000256" key="7">
    <source>
        <dbReference type="ARBA" id="ARBA00022741"/>
    </source>
</evidence>
<dbReference type="OMA" id="HEECCHI"/>
<keyword evidence="4 11" id="KW-0808">Transferase</keyword>
<keyword evidence="14" id="KW-1185">Reference proteome</keyword>
<dbReference type="Gramene" id="Pp3c27_70V3.1">
    <property type="protein sequence ID" value="Pp3c27_70V3.1"/>
    <property type="gene ID" value="Pp3c27_70"/>
</dbReference>
<comment type="similarity">
    <text evidence="2 11">Belongs to the IPP transferase family.</text>
</comment>
<reference evidence="13" key="3">
    <citation type="submission" date="2020-12" db="UniProtKB">
        <authorList>
            <consortium name="EnsemblPlants"/>
        </authorList>
    </citation>
    <scope>IDENTIFICATION</scope>
</reference>
<dbReference type="STRING" id="3218.A0A2K1IA29"/>
<dbReference type="Gramene" id="Pp3c27_70V3.3">
    <property type="protein sequence ID" value="Pp3c27_70V3.3"/>
    <property type="gene ID" value="Pp3c27_70"/>
</dbReference>
<dbReference type="PANTHER" id="PTHR11088:SF60">
    <property type="entry name" value="TRNA DIMETHYLALLYLTRANSFERASE"/>
    <property type="match status" value="1"/>
</dbReference>
<keyword evidence="7 11" id="KW-0547">Nucleotide-binding</keyword>
<reference evidence="12 14" key="2">
    <citation type="journal article" date="2018" name="Plant J.">
        <title>The Physcomitrella patens chromosome-scale assembly reveals moss genome structure and evolution.</title>
        <authorList>
            <person name="Lang D."/>
            <person name="Ullrich K.K."/>
            <person name="Murat F."/>
            <person name="Fuchs J."/>
            <person name="Jenkins J."/>
            <person name="Haas F.B."/>
            <person name="Piednoel M."/>
            <person name="Gundlach H."/>
            <person name="Van Bel M."/>
            <person name="Meyberg R."/>
            <person name="Vives C."/>
            <person name="Morata J."/>
            <person name="Symeonidi A."/>
            <person name="Hiss M."/>
            <person name="Muchero W."/>
            <person name="Kamisugi Y."/>
            <person name="Saleh O."/>
            <person name="Blanc G."/>
            <person name="Decker E.L."/>
            <person name="van Gessel N."/>
            <person name="Grimwood J."/>
            <person name="Hayes R.D."/>
            <person name="Graham S.W."/>
            <person name="Gunter L.E."/>
            <person name="McDaniel S.F."/>
            <person name="Hoernstein S.N.W."/>
            <person name="Larsson A."/>
            <person name="Li F.W."/>
            <person name="Perroud P.F."/>
            <person name="Phillips J."/>
            <person name="Ranjan P."/>
            <person name="Rokshar D.S."/>
            <person name="Rothfels C.J."/>
            <person name="Schneider L."/>
            <person name="Shu S."/>
            <person name="Stevenson D.W."/>
            <person name="Thummler F."/>
            <person name="Tillich M."/>
            <person name="Villarreal Aguilar J.C."/>
            <person name="Widiez T."/>
            <person name="Wong G.K."/>
            <person name="Wymore A."/>
            <person name="Zhang Y."/>
            <person name="Zimmer A.D."/>
            <person name="Quatrano R.S."/>
            <person name="Mayer K.F.X."/>
            <person name="Goodstein D."/>
            <person name="Casacuberta J.M."/>
            <person name="Vandepoele K."/>
            <person name="Reski R."/>
            <person name="Cuming A.C."/>
            <person name="Tuskan G.A."/>
            <person name="Maumus F."/>
            <person name="Salse J."/>
            <person name="Schmutz J."/>
            <person name="Rensing S.A."/>
        </authorList>
    </citation>
    <scope>NUCLEOTIDE SEQUENCE [LARGE SCALE GENOMIC DNA]</scope>
    <source>
        <strain evidence="13 14">cv. Gransden 2004</strain>
    </source>
</reference>
<keyword evidence="8 11" id="KW-0067">ATP-binding</keyword>
<dbReference type="SUPFAM" id="SSF52540">
    <property type="entry name" value="P-loop containing nucleoside triphosphate hydrolases"/>
    <property type="match status" value="1"/>
</dbReference>
<evidence type="ECO:0000313" key="13">
    <source>
        <dbReference type="EnsemblPlants" id="Pp3c27_70V3.1"/>
    </source>
</evidence>
<evidence type="ECO:0000313" key="14">
    <source>
        <dbReference type="Proteomes" id="UP000006727"/>
    </source>
</evidence>
<dbReference type="OrthoDB" id="775260at2759"/>
<evidence type="ECO:0000256" key="5">
    <source>
        <dbReference type="ARBA" id="ARBA00022694"/>
    </source>
</evidence>
<evidence type="ECO:0000313" key="12">
    <source>
        <dbReference type="EMBL" id="PNR26130.1"/>
    </source>
</evidence>
<dbReference type="EC" id="2.5.1.75" evidence="3"/>
<dbReference type="GeneID" id="112278352"/>
<dbReference type="EMBL" id="ABEU02000027">
    <property type="protein sequence ID" value="PNR26130.1"/>
    <property type="molecule type" value="Genomic_DNA"/>
</dbReference>
<dbReference type="AlphaFoldDB" id="A0A2K1IA29"/>
<reference evidence="12 14" key="1">
    <citation type="journal article" date="2008" name="Science">
        <title>The Physcomitrella genome reveals evolutionary insights into the conquest of land by plants.</title>
        <authorList>
            <person name="Rensing S."/>
            <person name="Lang D."/>
            <person name="Zimmer A."/>
            <person name="Terry A."/>
            <person name="Salamov A."/>
            <person name="Shapiro H."/>
            <person name="Nishiyama T."/>
            <person name="Perroud P.-F."/>
            <person name="Lindquist E."/>
            <person name="Kamisugi Y."/>
            <person name="Tanahashi T."/>
            <person name="Sakakibara K."/>
            <person name="Fujita T."/>
            <person name="Oishi K."/>
            <person name="Shin-I T."/>
            <person name="Kuroki Y."/>
            <person name="Toyoda A."/>
            <person name="Suzuki Y."/>
            <person name="Hashimoto A."/>
            <person name="Yamaguchi K."/>
            <person name="Sugano A."/>
            <person name="Kohara Y."/>
            <person name="Fujiyama A."/>
            <person name="Anterola A."/>
            <person name="Aoki S."/>
            <person name="Ashton N."/>
            <person name="Barbazuk W.B."/>
            <person name="Barker E."/>
            <person name="Bennetzen J."/>
            <person name="Bezanilla M."/>
            <person name="Blankenship R."/>
            <person name="Cho S.H."/>
            <person name="Dutcher S."/>
            <person name="Estelle M."/>
            <person name="Fawcett J.A."/>
            <person name="Gundlach H."/>
            <person name="Hanada K."/>
            <person name="Heyl A."/>
            <person name="Hicks K.A."/>
            <person name="Hugh J."/>
            <person name="Lohr M."/>
            <person name="Mayer K."/>
            <person name="Melkozernov A."/>
            <person name="Murata T."/>
            <person name="Nelson D."/>
            <person name="Pils B."/>
            <person name="Prigge M."/>
            <person name="Reiss B."/>
            <person name="Renner T."/>
            <person name="Rombauts S."/>
            <person name="Rushton P."/>
            <person name="Sanderfoot A."/>
            <person name="Schween G."/>
            <person name="Shiu S.-H."/>
            <person name="Stueber K."/>
            <person name="Theodoulou F.L."/>
            <person name="Tu H."/>
            <person name="Van de Peer Y."/>
            <person name="Verrier P.J."/>
            <person name="Waters E."/>
            <person name="Wood A."/>
            <person name="Yang L."/>
            <person name="Cove D."/>
            <person name="Cuming A."/>
            <person name="Hasebe M."/>
            <person name="Lucas S."/>
            <person name="Mishler D.B."/>
            <person name="Reski R."/>
            <person name="Grigoriev I."/>
            <person name="Quatrano R.S."/>
            <person name="Boore J.L."/>
        </authorList>
    </citation>
    <scope>NUCLEOTIDE SEQUENCE [LARGE SCALE GENOMIC DNA]</scope>
    <source>
        <strain evidence="13 14">cv. Gransden 2004</strain>
    </source>
</reference>
<evidence type="ECO:0000256" key="6">
    <source>
        <dbReference type="ARBA" id="ARBA00022712"/>
    </source>
</evidence>
<gene>
    <name evidence="13" type="primary">LOC112278352</name>
    <name evidence="12" type="ORF">PHYPA_030704</name>
</gene>
<dbReference type="GO" id="GO:0005524">
    <property type="term" value="F:ATP binding"/>
    <property type="evidence" value="ECO:0007669"/>
    <property type="project" value="UniProtKB-KW"/>
</dbReference>
<proteinExistence type="inferred from homology"/>
<keyword evidence="5" id="KW-0819">tRNA processing</keyword>
<name>A0A2K1IA29_PHYPA</name>
<organism evidence="12">
    <name type="scientific">Physcomitrium patens</name>
    <name type="common">Spreading-leaved earth moss</name>
    <name type="synonym">Physcomitrella patens</name>
    <dbReference type="NCBI Taxonomy" id="3218"/>
    <lineage>
        <taxon>Eukaryota</taxon>
        <taxon>Viridiplantae</taxon>
        <taxon>Streptophyta</taxon>
        <taxon>Embryophyta</taxon>
        <taxon>Bryophyta</taxon>
        <taxon>Bryophytina</taxon>
        <taxon>Bryopsida</taxon>
        <taxon>Funariidae</taxon>
        <taxon>Funariales</taxon>
        <taxon>Funariaceae</taxon>
        <taxon>Physcomitrium</taxon>
    </lineage>
</organism>
<dbReference type="RefSeq" id="XP_024367464.1">
    <property type="nucleotide sequence ID" value="XM_024511696.2"/>
</dbReference>
<dbReference type="InterPro" id="IPR027417">
    <property type="entry name" value="P-loop_NTPase"/>
</dbReference>
<dbReference type="GO" id="GO:0052381">
    <property type="term" value="F:tRNA dimethylallyltransferase activity"/>
    <property type="evidence" value="ECO:0000318"/>
    <property type="project" value="GO_Central"/>
</dbReference>
<protein>
    <recommendedName>
        <fullName evidence="3">tRNA dimethylallyltransferase</fullName>
        <ecNumber evidence="3">2.5.1.75</ecNumber>
    </recommendedName>
</protein>
<keyword evidence="6" id="KW-0203">Cytokinin biosynthesis</keyword>
<comment type="catalytic activity">
    <reaction evidence="10">
        <text>adenosine(37) in tRNA + dimethylallyl diphosphate = N(6)-dimethylallyladenosine(37) in tRNA + diphosphate</text>
        <dbReference type="Rhea" id="RHEA:26482"/>
        <dbReference type="Rhea" id="RHEA-COMP:10162"/>
        <dbReference type="Rhea" id="RHEA-COMP:10375"/>
        <dbReference type="ChEBI" id="CHEBI:33019"/>
        <dbReference type="ChEBI" id="CHEBI:57623"/>
        <dbReference type="ChEBI" id="CHEBI:74411"/>
        <dbReference type="ChEBI" id="CHEBI:74415"/>
        <dbReference type="EC" id="2.5.1.75"/>
    </reaction>
</comment>
<evidence type="ECO:0000256" key="10">
    <source>
        <dbReference type="ARBA" id="ARBA00049563"/>
    </source>
</evidence>
<evidence type="ECO:0000256" key="4">
    <source>
        <dbReference type="ARBA" id="ARBA00022679"/>
    </source>
</evidence>
<dbReference type="HAMAP" id="MF_00185">
    <property type="entry name" value="IPP_trans"/>
    <property type="match status" value="1"/>
</dbReference>
<keyword evidence="9" id="KW-0460">Magnesium</keyword>
<dbReference type="NCBIfam" id="TIGR00174">
    <property type="entry name" value="miaA"/>
    <property type="match status" value="1"/>
</dbReference>
<evidence type="ECO:0000256" key="11">
    <source>
        <dbReference type="RuleBase" id="RU003785"/>
    </source>
</evidence>
<dbReference type="InterPro" id="IPR039657">
    <property type="entry name" value="Dimethylallyltransferase"/>
</dbReference>
<dbReference type="EnsemblPlants" id="Pp3c27_70V3.3">
    <property type="protein sequence ID" value="Pp3c27_70V3.3"/>
    <property type="gene ID" value="Pp3c27_70"/>
</dbReference>
<evidence type="ECO:0000256" key="8">
    <source>
        <dbReference type="ARBA" id="ARBA00022840"/>
    </source>
</evidence>
<evidence type="ECO:0000256" key="9">
    <source>
        <dbReference type="ARBA" id="ARBA00022842"/>
    </source>
</evidence>
<dbReference type="Pfam" id="PF01715">
    <property type="entry name" value="IPPT"/>
    <property type="match status" value="1"/>
</dbReference>
<dbReference type="PANTHER" id="PTHR11088">
    <property type="entry name" value="TRNA DIMETHYLALLYLTRANSFERASE"/>
    <property type="match status" value="1"/>
</dbReference>